<organism evidence="2 3">
    <name type="scientific">Bryocella elongata</name>
    <dbReference type="NCBI Taxonomy" id="863522"/>
    <lineage>
        <taxon>Bacteria</taxon>
        <taxon>Pseudomonadati</taxon>
        <taxon>Acidobacteriota</taxon>
        <taxon>Terriglobia</taxon>
        <taxon>Terriglobales</taxon>
        <taxon>Acidobacteriaceae</taxon>
        <taxon>Bryocella</taxon>
    </lineage>
</organism>
<dbReference type="EMBL" id="FNVA01000006">
    <property type="protein sequence ID" value="SEG54243.1"/>
    <property type="molecule type" value="Genomic_DNA"/>
</dbReference>
<evidence type="ECO:0000313" key="2">
    <source>
        <dbReference type="EMBL" id="SEG54243.1"/>
    </source>
</evidence>
<evidence type="ECO:0000313" key="3">
    <source>
        <dbReference type="Proteomes" id="UP000236728"/>
    </source>
</evidence>
<name>A0A1H6B057_9BACT</name>
<dbReference type="RefSeq" id="WP_103934280.1">
    <property type="nucleotide sequence ID" value="NZ_FNVA01000006.1"/>
</dbReference>
<evidence type="ECO:0000259" key="1">
    <source>
        <dbReference type="Pfam" id="PF14588"/>
    </source>
</evidence>
<dbReference type="CDD" id="cd02199">
    <property type="entry name" value="YjgF_YER057c_UK114_like_1"/>
    <property type="match status" value="1"/>
</dbReference>
<dbReference type="PANTHER" id="PTHR43760">
    <property type="entry name" value="ENDORIBONUCLEASE-RELATED"/>
    <property type="match status" value="1"/>
</dbReference>
<dbReference type="SUPFAM" id="SSF55298">
    <property type="entry name" value="YjgF-like"/>
    <property type="match status" value="1"/>
</dbReference>
<dbReference type="Gene3D" id="3.30.1330.40">
    <property type="entry name" value="RutC-like"/>
    <property type="match status" value="1"/>
</dbReference>
<reference evidence="2 3" key="1">
    <citation type="submission" date="2016-10" db="EMBL/GenBank/DDBJ databases">
        <authorList>
            <person name="de Groot N.N."/>
        </authorList>
    </citation>
    <scope>NUCLEOTIDE SEQUENCE [LARGE SCALE GENOMIC DNA]</scope>
    <source>
        <strain evidence="2 3">DSM 22489</strain>
    </source>
</reference>
<sequence length="156" mass="15926">MTPKDTLAELGLALPAAPKPGGNYTSARTVGNLVFLSGVISQTADGVITGCVGQDRTVEEGYAAAQSCALLHLAVLEAHLGSLEKVKSIVTVNGYVNSVAGFSESPAVINGASDLLGKVFGESGKHVRAAIGVSGLPRHALVELQMTVELKTTGEI</sequence>
<keyword evidence="3" id="KW-1185">Reference proteome</keyword>
<gene>
    <name evidence="2" type="ORF">SAMN05421819_3409</name>
</gene>
<feature type="domain" description="Endoribonuclease L-PSP/chorismate mutase-like" evidence="1">
    <location>
        <begin position="7"/>
        <end position="143"/>
    </location>
</feature>
<protein>
    <submittedName>
        <fullName evidence="2">Enamine deaminase RidA, house cleaning of reactive enamine intermediates, YjgF/YER057c/UK114 family</fullName>
    </submittedName>
</protein>
<dbReference type="Pfam" id="PF14588">
    <property type="entry name" value="YjgF_endoribonc"/>
    <property type="match status" value="1"/>
</dbReference>
<dbReference type="OrthoDB" id="9806350at2"/>
<proteinExistence type="predicted"/>
<dbReference type="AlphaFoldDB" id="A0A1H6B057"/>
<dbReference type="Proteomes" id="UP000236728">
    <property type="component" value="Unassembled WGS sequence"/>
</dbReference>
<dbReference type="InterPro" id="IPR035959">
    <property type="entry name" value="RutC-like_sf"/>
</dbReference>
<dbReference type="PANTHER" id="PTHR43760:SF1">
    <property type="entry name" value="ENDORIBONUCLEASE L-PSP_CHORISMATE MUTASE-LIKE DOMAIN-CONTAINING PROTEIN"/>
    <property type="match status" value="1"/>
</dbReference>
<accession>A0A1H6B057</accession>
<dbReference type="InterPro" id="IPR013813">
    <property type="entry name" value="Endoribo_LPSP/chorism_mut-like"/>
</dbReference>